<sequence length="150" mass="16311">MAALNRLLLVALLWVPAGALSCYGDSGQPVDWFVVYKLPAHNHPGDAVWRGMRYKYLDEKSGGWRDGVGSINSSTGAVGRSLLPLYRGNTSQASCSWTKKGAFGWFTACHVSLHPPPLVHTAGLIMLKHMDRPSSVCLFPFPSSQRLAGN</sequence>
<evidence type="ECO:0000256" key="1">
    <source>
        <dbReference type="ARBA" id="ARBA00000447"/>
    </source>
</evidence>
<keyword evidence="8 19" id="KW-0732">Signal</keyword>
<dbReference type="InterPro" id="IPR004947">
    <property type="entry name" value="DNase_II"/>
</dbReference>
<evidence type="ECO:0000256" key="15">
    <source>
        <dbReference type="ARBA" id="ARBA00041393"/>
    </source>
</evidence>
<evidence type="ECO:0000256" key="10">
    <source>
        <dbReference type="ARBA" id="ARBA00022801"/>
    </source>
</evidence>
<proteinExistence type="inferred from homology"/>
<protein>
    <recommendedName>
        <fullName evidence="14 19">Deoxyribonuclease-2-alpha</fullName>
        <ecNumber evidence="4 19">3.1.22.1</ecNumber>
    </recommendedName>
    <alternativeName>
        <fullName evidence="15 19">Acid DNase</fullName>
    </alternativeName>
    <alternativeName>
        <fullName evidence="17 19">Deoxyribonuclease II alpha</fullName>
    </alternativeName>
    <alternativeName>
        <fullName evidence="16 19">Lysosomal DNase II</fullName>
    </alternativeName>
</protein>
<keyword evidence="9 19" id="KW-0255">Endonuclease</keyword>
<comment type="similarity">
    <text evidence="3 19">Belongs to the DNase II family.</text>
</comment>
<dbReference type="EC" id="3.1.22.1" evidence="4 19"/>
<organism evidence="21 22">
    <name type="scientific">Marmota marmota marmota</name>
    <name type="common">Alpine marmot</name>
    <dbReference type="NCBI Taxonomy" id="9994"/>
    <lineage>
        <taxon>Eukaryota</taxon>
        <taxon>Metazoa</taxon>
        <taxon>Chordata</taxon>
        <taxon>Craniata</taxon>
        <taxon>Vertebrata</taxon>
        <taxon>Euteleostomi</taxon>
        <taxon>Mammalia</taxon>
        <taxon>Eutheria</taxon>
        <taxon>Euarchontoglires</taxon>
        <taxon>Glires</taxon>
        <taxon>Rodentia</taxon>
        <taxon>Sciuromorpha</taxon>
        <taxon>Sciuridae</taxon>
        <taxon>Xerinae</taxon>
        <taxon>Marmotini</taxon>
        <taxon>Marmota</taxon>
    </lineage>
</organism>
<feature type="signal peptide" evidence="20">
    <location>
        <begin position="1"/>
        <end position="19"/>
    </location>
</feature>
<keyword evidence="10 19" id="KW-0378">Hydrolase</keyword>
<dbReference type="GO" id="GO:0005764">
    <property type="term" value="C:lysosome"/>
    <property type="evidence" value="ECO:0007669"/>
    <property type="project" value="UniProtKB-SubCell"/>
</dbReference>
<evidence type="ECO:0000256" key="4">
    <source>
        <dbReference type="ARBA" id="ARBA00012036"/>
    </source>
</evidence>
<name>A0A8C6EXS5_MARMA</name>
<evidence type="ECO:0000256" key="6">
    <source>
        <dbReference type="ARBA" id="ARBA00022703"/>
    </source>
</evidence>
<gene>
    <name evidence="21" type="primary">DNASE2</name>
</gene>
<dbReference type="GeneTree" id="ENSGT00390000002634"/>
<keyword evidence="11" id="KW-1015">Disulfide bond</keyword>
<dbReference type="PROSITE" id="PS51257">
    <property type="entry name" value="PROKAR_LIPOPROTEIN"/>
    <property type="match status" value="1"/>
</dbReference>
<evidence type="ECO:0000256" key="3">
    <source>
        <dbReference type="ARBA" id="ARBA00007527"/>
    </source>
</evidence>
<dbReference type="GO" id="GO:0004531">
    <property type="term" value="F:deoxyribonuclease II activity"/>
    <property type="evidence" value="ECO:0007669"/>
    <property type="project" value="UniProtKB-UniRule"/>
</dbReference>
<evidence type="ECO:0000256" key="11">
    <source>
        <dbReference type="ARBA" id="ARBA00023157"/>
    </source>
</evidence>
<dbReference type="PANTHER" id="PTHR10858:SF9">
    <property type="entry name" value="DEOXYRIBONUCLEASE-2-ALPHA"/>
    <property type="match status" value="1"/>
</dbReference>
<evidence type="ECO:0000256" key="8">
    <source>
        <dbReference type="ARBA" id="ARBA00022729"/>
    </source>
</evidence>
<evidence type="ECO:0000256" key="12">
    <source>
        <dbReference type="ARBA" id="ARBA00023180"/>
    </source>
</evidence>
<dbReference type="Pfam" id="PF03265">
    <property type="entry name" value="DNase_II"/>
    <property type="match status" value="1"/>
</dbReference>
<evidence type="ECO:0000256" key="7">
    <source>
        <dbReference type="ARBA" id="ARBA00022722"/>
    </source>
</evidence>
<evidence type="ECO:0000313" key="21">
    <source>
        <dbReference type="Ensembl" id="ENSMMMP00000023923.1"/>
    </source>
</evidence>
<evidence type="ECO:0000256" key="19">
    <source>
        <dbReference type="RuleBase" id="RU369111"/>
    </source>
</evidence>
<dbReference type="GO" id="GO:0006309">
    <property type="term" value="P:apoptotic DNA fragmentation"/>
    <property type="evidence" value="ECO:0007669"/>
    <property type="project" value="UniProtKB-UniRule"/>
</dbReference>
<evidence type="ECO:0000256" key="14">
    <source>
        <dbReference type="ARBA" id="ARBA00039868"/>
    </source>
</evidence>
<keyword evidence="5" id="KW-0217">Developmental protein</keyword>
<keyword evidence="7 19" id="KW-0540">Nuclease</keyword>
<keyword evidence="22" id="KW-1185">Reference proteome</keyword>
<keyword evidence="13 19" id="KW-0458">Lysosome</keyword>
<evidence type="ECO:0000256" key="2">
    <source>
        <dbReference type="ARBA" id="ARBA00004371"/>
    </source>
</evidence>
<evidence type="ECO:0000256" key="16">
    <source>
        <dbReference type="ARBA" id="ARBA00041918"/>
    </source>
</evidence>
<dbReference type="Ensembl" id="ENSMMMT00000027080.1">
    <property type="protein sequence ID" value="ENSMMMP00000023923.1"/>
    <property type="gene ID" value="ENSMMMG00000020947.1"/>
</dbReference>
<evidence type="ECO:0000256" key="20">
    <source>
        <dbReference type="SAM" id="SignalP"/>
    </source>
</evidence>
<comment type="subcellular location">
    <subcellularLocation>
        <location evidence="2 19">Lysosome</location>
    </subcellularLocation>
</comment>
<comment type="function">
    <text evidence="18 19">Hydrolyzes DNA under acidic conditions with a preference for double-stranded DNA. Plays a major role in the clearance of nucleic acids generated through apoptosis, hence preventing autoinflammation. Necessary for proper fetal development and for definitive erythropoiesis in fetal liver and bone marrow, where it degrades nuclear DNA expelled from erythroid precursor cells.</text>
</comment>
<evidence type="ECO:0000256" key="18">
    <source>
        <dbReference type="ARBA" id="ARBA00045381"/>
    </source>
</evidence>
<evidence type="ECO:0000256" key="9">
    <source>
        <dbReference type="ARBA" id="ARBA00022759"/>
    </source>
</evidence>
<keyword evidence="6 19" id="KW-0053">Apoptosis</keyword>
<keyword evidence="12 19" id="KW-0325">Glycoprotein</keyword>
<reference evidence="21" key="1">
    <citation type="submission" date="2025-08" db="UniProtKB">
        <authorList>
            <consortium name="Ensembl"/>
        </authorList>
    </citation>
    <scope>IDENTIFICATION</scope>
</reference>
<dbReference type="AlphaFoldDB" id="A0A8C6EXS5"/>
<evidence type="ECO:0000256" key="13">
    <source>
        <dbReference type="ARBA" id="ARBA00023228"/>
    </source>
</evidence>
<reference evidence="21" key="2">
    <citation type="submission" date="2025-09" db="UniProtKB">
        <authorList>
            <consortium name="Ensembl"/>
        </authorList>
    </citation>
    <scope>IDENTIFICATION</scope>
</reference>
<dbReference type="PANTHER" id="PTHR10858">
    <property type="entry name" value="DEOXYRIBONUCLEASE II"/>
    <property type="match status" value="1"/>
</dbReference>
<evidence type="ECO:0000256" key="5">
    <source>
        <dbReference type="ARBA" id="ARBA00022473"/>
    </source>
</evidence>
<evidence type="ECO:0000313" key="22">
    <source>
        <dbReference type="Proteomes" id="UP000694407"/>
    </source>
</evidence>
<accession>A0A8C6EXS5</accession>
<evidence type="ECO:0000256" key="17">
    <source>
        <dbReference type="ARBA" id="ARBA00043033"/>
    </source>
</evidence>
<dbReference type="Proteomes" id="UP000694407">
    <property type="component" value="Unplaced"/>
</dbReference>
<comment type="catalytic activity">
    <reaction evidence="1 19">
        <text>Endonucleolytic cleavage to nucleoside 3'-phosphates and 3'-phosphooligonucleotide end-products.</text>
        <dbReference type="EC" id="3.1.22.1"/>
    </reaction>
</comment>
<feature type="chain" id="PRO_5034177621" description="Deoxyribonuclease-2-alpha" evidence="20">
    <location>
        <begin position="20"/>
        <end position="150"/>
    </location>
</feature>